<sequence length="41" mass="4630">MLVGIVVTNAIVLIDRVRQNEETMTIREALLEAAERGCVRF</sequence>
<reference evidence="1 2" key="1">
    <citation type="submission" date="2018-09" db="EMBL/GenBank/DDBJ databases">
        <title>Cohnella cavernae sp. nov., isolated from a karst cave.</title>
        <authorList>
            <person name="Zhu H."/>
        </authorList>
    </citation>
    <scope>NUCLEOTIDE SEQUENCE [LARGE SCALE GENOMIC DNA]</scope>
    <source>
        <strain evidence="1 2">K2E09-144</strain>
    </source>
</reference>
<comment type="caution">
    <text evidence="1">The sequence shown here is derived from an EMBL/GenBank/DDBJ whole genome shotgun (WGS) entry which is preliminary data.</text>
</comment>
<dbReference type="AlphaFoldDB" id="A0A398CPY8"/>
<organism evidence="1 2">
    <name type="scientific">Cohnella faecalis</name>
    <dbReference type="NCBI Taxonomy" id="2315694"/>
    <lineage>
        <taxon>Bacteria</taxon>
        <taxon>Bacillati</taxon>
        <taxon>Bacillota</taxon>
        <taxon>Bacilli</taxon>
        <taxon>Bacillales</taxon>
        <taxon>Paenibacillaceae</taxon>
        <taxon>Cohnella</taxon>
    </lineage>
</organism>
<dbReference type="Gene3D" id="1.20.1640.10">
    <property type="entry name" value="Multidrug efflux transporter AcrB transmembrane domain"/>
    <property type="match status" value="1"/>
</dbReference>
<dbReference type="SUPFAM" id="SSF82866">
    <property type="entry name" value="Multidrug efflux transporter AcrB transmembrane domain"/>
    <property type="match status" value="1"/>
</dbReference>
<gene>
    <name evidence="1" type="ORF">D3H35_00160</name>
</gene>
<accession>A0A398CPY8</accession>
<evidence type="ECO:0000313" key="1">
    <source>
        <dbReference type="EMBL" id="RIE05476.1"/>
    </source>
</evidence>
<dbReference type="EMBL" id="QXJM01000002">
    <property type="protein sequence ID" value="RIE05476.1"/>
    <property type="molecule type" value="Genomic_DNA"/>
</dbReference>
<name>A0A398CPY8_9BACL</name>
<keyword evidence="2" id="KW-1185">Reference proteome</keyword>
<dbReference type="RefSeq" id="WP_119147271.1">
    <property type="nucleotide sequence ID" value="NZ_QXJM01000002.1"/>
</dbReference>
<dbReference type="Proteomes" id="UP000266340">
    <property type="component" value="Unassembled WGS sequence"/>
</dbReference>
<evidence type="ECO:0000313" key="2">
    <source>
        <dbReference type="Proteomes" id="UP000266340"/>
    </source>
</evidence>
<protein>
    <submittedName>
        <fullName evidence="1">Efflux RND transporter permease subunit</fullName>
    </submittedName>
</protein>
<proteinExistence type="predicted"/>